<organism evidence="3 4">
    <name type="scientific">Phytophthora boehmeriae</name>
    <dbReference type="NCBI Taxonomy" id="109152"/>
    <lineage>
        <taxon>Eukaryota</taxon>
        <taxon>Sar</taxon>
        <taxon>Stramenopiles</taxon>
        <taxon>Oomycota</taxon>
        <taxon>Peronosporomycetes</taxon>
        <taxon>Peronosporales</taxon>
        <taxon>Peronosporaceae</taxon>
        <taxon>Phytophthora</taxon>
    </lineage>
</organism>
<name>A0A8T1WQ73_9STRA</name>
<evidence type="ECO:0000313" key="4">
    <source>
        <dbReference type="Proteomes" id="UP000693981"/>
    </source>
</evidence>
<dbReference type="PANTHER" id="PTHR11276:SF28">
    <property type="entry name" value="DNA POLYMERASE LAMBDA"/>
    <property type="match status" value="1"/>
</dbReference>
<feature type="domain" description="Crossover junction endonuclease MUS81-like HHH" evidence="2">
    <location>
        <begin position="325"/>
        <end position="394"/>
    </location>
</feature>
<feature type="region of interest" description="Disordered" evidence="1">
    <location>
        <begin position="609"/>
        <end position="635"/>
    </location>
</feature>
<feature type="compositionally biased region" description="Acidic residues" evidence="1">
    <location>
        <begin position="615"/>
        <end position="632"/>
    </location>
</feature>
<dbReference type="PANTHER" id="PTHR11276">
    <property type="entry name" value="DNA POLYMERASE TYPE-X FAMILY MEMBER"/>
    <property type="match status" value="1"/>
</dbReference>
<dbReference type="GO" id="GO:0006303">
    <property type="term" value="P:double-strand break repair via nonhomologous end joining"/>
    <property type="evidence" value="ECO:0007669"/>
    <property type="project" value="TreeGrafter"/>
</dbReference>
<proteinExistence type="predicted"/>
<sequence>MSDEEFFKSYQRLDNLRKACKLNRINTYDTLAQLARALSISNGDEKGALNVLSAKLNKADKKRVHSTTASRFDTSGSHNIDEYEEQAAEFVEDKAEKSSPKGYESEDEDDKPVRKCLRLEGDSSVKSAGDLTNQDVKDVFTSYTEQQRTEERPTDNKTHRLVLLIRNARTMCLGNQFLVDELAKFGKRCFDARKGSLGTFYLRAARQLQLTDIEITSGSQARKNMAFVGSAIAGKIDQILQSEDGDGIDDVEDNSNCRGALSRLVSKYGQNKRPRPSDANSSTSSKKSKPNEESNSQQSGEESMAPHKTIRLVEEAREKPAANSANQRIVDAFANYGEEQLDQGHTGKGVSHLRAALHIRDYPDAITSAKEARAVPMVGSKMAYQIEQVLETGKVKDDTSDQNVSNPDVDEHQRPELVNEIHNSRAKCPENQILVDELTKFGEHELYFGSTGKGTPHLRAARELQLTDTVINSGSQARTSVPLVGDVIADKIDQIRKHGRIVKDTGEVTGSKSYSRGSSGGENAPIAPIVKDLLEKPAACPENQQIVNALVDYGDSHLNSGSRGKGISHLRAAQGIRDTKTVVKSGRQASKEIDMVGPRVAQKIDQILKQGHADSDEDYEYEEEDENDEENEYGVRERDPVVPPIVQDVASKPAKIEQNQLLVDGIVEYGEDQLYKRHTSRGLAFLRAARKMRDADVEIKSGADAKKLGGIGDMVSAYVDKVMCNK</sequence>
<dbReference type="InterPro" id="IPR010996">
    <property type="entry name" value="HHH_MUS81"/>
</dbReference>
<feature type="compositionally biased region" description="Low complexity" evidence="1">
    <location>
        <begin position="293"/>
        <end position="303"/>
    </location>
</feature>
<feature type="region of interest" description="Disordered" evidence="1">
    <location>
        <begin position="265"/>
        <end position="307"/>
    </location>
</feature>
<feature type="region of interest" description="Disordered" evidence="1">
    <location>
        <begin position="89"/>
        <end position="113"/>
    </location>
</feature>
<accession>A0A8T1WQ73</accession>
<gene>
    <name evidence="3" type="ORF">PHYBOEH_005923</name>
</gene>
<dbReference type="InterPro" id="IPR022312">
    <property type="entry name" value="DNA_pol_X"/>
</dbReference>
<feature type="domain" description="Crossover junction endonuclease MUS81-like HHH" evidence="2">
    <location>
        <begin position="542"/>
        <end position="612"/>
    </location>
</feature>
<reference evidence="3" key="1">
    <citation type="submission" date="2021-02" db="EMBL/GenBank/DDBJ databases">
        <authorList>
            <person name="Palmer J.M."/>
        </authorList>
    </citation>
    <scope>NUCLEOTIDE SEQUENCE</scope>
    <source>
        <strain evidence="3">SCRP23</strain>
    </source>
</reference>
<protein>
    <recommendedName>
        <fullName evidence="2">Crossover junction endonuclease MUS81-like HHH domain-containing protein</fullName>
    </recommendedName>
</protein>
<evidence type="ECO:0000256" key="1">
    <source>
        <dbReference type="SAM" id="MobiDB-lite"/>
    </source>
</evidence>
<keyword evidence="4" id="KW-1185">Reference proteome</keyword>
<dbReference type="Pfam" id="PF14716">
    <property type="entry name" value="HHH_8"/>
    <property type="match status" value="2"/>
</dbReference>
<dbReference type="GO" id="GO:0003887">
    <property type="term" value="F:DNA-directed DNA polymerase activity"/>
    <property type="evidence" value="ECO:0007669"/>
    <property type="project" value="InterPro"/>
</dbReference>
<dbReference type="GO" id="GO:0005634">
    <property type="term" value="C:nucleus"/>
    <property type="evidence" value="ECO:0007669"/>
    <property type="project" value="TreeGrafter"/>
</dbReference>
<dbReference type="GO" id="GO:0003677">
    <property type="term" value="F:DNA binding"/>
    <property type="evidence" value="ECO:0007669"/>
    <property type="project" value="InterPro"/>
</dbReference>
<comment type="caution">
    <text evidence="3">The sequence shown here is derived from an EMBL/GenBank/DDBJ whole genome shotgun (WGS) entry which is preliminary data.</text>
</comment>
<dbReference type="EMBL" id="JAGDFL010000308">
    <property type="protein sequence ID" value="KAG7394000.1"/>
    <property type="molecule type" value="Genomic_DNA"/>
</dbReference>
<dbReference type="OrthoDB" id="205514at2759"/>
<dbReference type="Proteomes" id="UP000693981">
    <property type="component" value="Unassembled WGS sequence"/>
</dbReference>
<evidence type="ECO:0000259" key="2">
    <source>
        <dbReference type="Pfam" id="PF14716"/>
    </source>
</evidence>
<dbReference type="AlphaFoldDB" id="A0A8T1WQ73"/>
<evidence type="ECO:0000313" key="3">
    <source>
        <dbReference type="EMBL" id="KAG7394000.1"/>
    </source>
</evidence>